<protein>
    <submittedName>
        <fullName evidence="2">Abortive phage infection protein</fullName>
    </submittedName>
</protein>
<name>A0A6H0UD67_9LACT</name>
<evidence type="ECO:0000313" key="2">
    <source>
        <dbReference type="EMBL" id="QIW52807.1"/>
    </source>
</evidence>
<dbReference type="InterPro" id="IPR026001">
    <property type="entry name" value="Abi-like_C"/>
</dbReference>
<evidence type="ECO:0000313" key="3">
    <source>
        <dbReference type="Proteomes" id="UP000501945"/>
    </source>
</evidence>
<dbReference type="Pfam" id="PF14355">
    <property type="entry name" value="Abi_C"/>
    <property type="match status" value="1"/>
</dbReference>
<reference evidence="2 3" key="1">
    <citation type="submission" date="2019-12" db="EMBL/GenBank/DDBJ databases">
        <title>Whole genome sequences of Lactococcus raffinolactis strains isolated from sewage.</title>
        <authorList>
            <person name="Ybazeta G."/>
            <person name="Ross M."/>
            <person name="Brabant-Kirwan D."/>
            <person name="Saleh M."/>
            <person name="Dillon J.A."/>
            <person name="Splinter K."/>
            <person name="Nokhbeh R."/>
        </authorList>
    </citation>
    <scope>NUCLEOTIDE SEQUENCE [LARGE SCALE GENOMIC DNA]</scope>
    <source>
        <strain evidence="2 3">Lr_19_5</strain>
    </source>
</reference>
<dbReference type="AlphaFoldDB" id="A0A6H0UD67"/>
<gene>
    <name evidence="2" type="ORF">GU336_00775</name>
</gene>
<organism evidence="2 3">
    <name type="scientific">Pseudolactococcus raffinolactis</name>
    <dbReference type="NCBI Taxonomy" id="1366"/>
    <lineage>
        <taxon>Bacteria</taxon>
        <taxon>Bacillati</taxon>
        <taxon>Bacillota</taxon>
        <taxon>Bacilli</taxon>
        <taxon>Lactobacillales</taxon>
        <taxon>Streptococcaceae</taxon>
        <taxon>Pseudolactococcus</taxon>
    </lineage>
</organism>
<sequence length="264" mass="29544">MAFSINDRSLISSFFNEGGYILNFSDATFSQFTVGSIGFSIKDKYGLSKGRSFAEFAQTEGEGIVLKLVVDLLEYIERQELRLNESQKKLLPKLKSLVAQNSNTFSFSKNLIEDVAAQFDDAYIDNQMKIMSDLASSSPADVIGKSKELVESCFKHILDKNGKKYSNSDSLSNLQKSVFVLLNLDTKENISAKNNEDVKRILSSFNQIIQGLNSLRNDKGDGHGKSEGFKELPERYALLSMNSALTLVHFVWDTYKNKKKGKAL</sequence>
<dbReference type="Proteomes" id="UP000501945">
    <property type="component" value="Chromosome"/>
</dbReference>
<proteinExistence type="predicted"/>
<accession>A0A6H0UD67</accession>
<evidence type="ECO:0000259" key="1">
    <source>
        <dbReference type="Pfam" id="PF14355"/>
    </source>
</evidence>
<feature type="domain" description="Abortive infection protein-like C-terminal" evidence="1">
    <location>
        <begin position="174"/>
        <end position="253"/>
    </location>
</feature>
<dbReference type="RefSeq" id="WP_167838248.1">
    <property type="nucleotide sequence ID" value="NZ_CP047616.1"/>
</dbReference>
<dbReference type="EMBL" id="CP047616">
    <property type="protein sequence ID" value="QIW52807.1"/>
    <property type="molecule type" value="Genomic_DNA"/>
</dbReference>